<dbReference type="OrthoDB" id="3647at2759"/>
<protein>
    <submittedName>
        <fullName evidence="3">Uncharacterized protein</fullName>
    </submittedName>
</protein>
<keyword evidence="2" id="KW-0472">Membrane</keyword>
<keyword evidence="4" id="KW-1185">Reference proteome</keyword>
<dbReference type="GeneID" id="19395672"/>
<gene>
    <name evidence="3" type="ORF">SETTUDRAFT_116021</name>
</gene>
<sequence length="159" mass="17593">MGIPYSREINAAFDQVTPLVAEVDRILRTMHNISIIVAVIQVLTVVLLFAILLVLVLIVYSVNPDLEDQRKILVTPLLRYIASIRLYSVAKTVGVISLFFAGVSAATWRFLVAKKWVEDVEYEGNVYAEKKALEAEAVEDDNETGGKSGRNGKGKGKKK</sequence>
<evidence type="ECO:0000313" key="4">
    <source>
        <dbReference type="Proteomes" id="UP000016935"/>
    </source>
</evidence>
<dbReference type="Proteomes" id="UP000016935">
    <property type="component" value="Unassembled WGS sequence"/>
</dbReference>
<dbReference type="eggNOG" id="ENOG502SUKT">
    <property type="taxonomic scope" value="Eukaryota"/>
</dbReference>
<keyword evidence="2" id="KW-0812">Transmembrane</keyword>
<keyword evidence="2" id="KW-1133">Transmembrane helix</keyword>
<evidence type="ECO:0000256" key="1">
    <source>
        <dbReference type="SAM" id="MobiDB-lite"/>
    </source>
</evidence>
<proteinExistence type="predicted"/>
<dbReference type="HOGENOM" id="CLU_129992_0_0_1"/>
<organism evidence="3 4">
    <name type="scientific">Exserohilum turcicum (strain 28A)</name>
    <name type="common">Northern leaf blight fungus</name>
    <name type="synonym">Setosphaeria turcica</name>
    <dbReference type="NCBI Taxonomy" id="671987"/>
    <lineage>
        <taxon>Eukaryota</taxon>
        <taxon>Fungi</taxon>
        <taxon>Dikarya</taxon>
        <taxon>Ascomycota</taxon>
        <taxon>Pezizomycotina</taxon>
        <taxon>Dothideomycetes</taxon>
        <taxon>Pleosporomycetidae</taxon>
        <taxon>Pleosporales</taxon>
        <taxon>Pleosporineae</taxon>
        <taxon>Pleosporaceae</taxon>
        <taxon>Exserohilum</taxon>
    </lineage>
</organism>
<accession>R0IRB9</accession>
<dbReference type="AlphaFoldDB" id="R0IRB9"/>
<reference evidence="3 4" key="1">
    <citation type="journal article" date="2012" name="PLoS Pathog.">
        <title>Diverse lifestyles and strategies of plant pathogenesis encoded in the genomes of eighteen Dothideomycetes fungi.</title>
        <authorList>
            <person name="Ohm R.A."/>
            <person name="Feau N."/>
            <person name="Henrissat B."/>
            <person name="Schoch C.L."/>
            <person name="Horwitz B.A."/>
            <person name="Barry K.W."/>
            <person name="Condon B.J."/>
            <person name="Copeland A.C."/>
            <person name="Dhillon B."/>
            <person name="Glaser F."/>
            <person name="Hesse C.N."/>
            <person name="Kosti I."/>
            <person name="LaButti K."/>
            <person name="Lindquist E.A."/>
            <person name="Lucas S."/>
            <person name="Salamov A.A."/>
            <person name="Bradshaw R.E."/>
            <person name="Ciuffetti L."/>
            <person name="Hamelin R.C."/>
            <person name="Kema G.H.J."/>
            <person name="Lawrence C."/>
            <person name="Scott J.A."/>
            <person name="Spatafora J.W."/>
            <person name="Turgeon B.G."/>
            <person name="de Wit P.J.G.M."/>
            <person name="Zhong S."/>
            <person name="Goodwin S.B."/>
            <person name="Grigoriev I.V."/>
        </authorList>
    </citation>
    <scope>NUCLEOTIDE SEQUENCE [LARGE SCALE GENOMIC DNA]</scope>
    <source>
        <strain evidence="4">28A</strain>
    </source>
</reference>
<dbReference type="EMBL" id="KB908592">
    <property type="protein sequence ID" value="EOA87216.1"/>
    <property type="molecule type" value="Genomic_DNA"/>
</dbReference>
<evidence type="ECO:0000313" key="3">
    <source>
        <dbReference type="EMBL" id="EOA87216.1"/>
    </source>
</evidence>
<feature type="transmembrane region" description="Helical" evidence="2">
    <location>
        <begin position="80"/>
        <end position="106"/>
    </location>
</feature>
<feature type="region of interest" description="Disordered" evidence="1">
    <location>
        <begin position="136"/>
        <end position="159"/>
    </location>
</feature>
<reference evidence="3 4" key="2">
    <citation type="journal article" date="2013" name="PLoS Genet.">
        <title>Comparative genome structure, secondary metabolite, and effector coding capacity across Cochliobolus pathogens.</title>
        <authorList>
            <person name="Condon B.J."/>
            <person name="Leng Y."/>
            <person name="Wu D."/>
            <person name="Bushley K.E."/>
            <person name="Ohm R.A."/>
            <person name="Otillar R."/>
            <person name="Martin J."/>
            <person name="Schackwitz W."/>
            <person name="Grimwood J."/>
            <person name="MohdZainudin N."/>
            <person name="Xue C."/>
            <person name="Wang R."/>
            <person name="Manning V.A."/>
            <person name="Dhillon B."/>
            <person name="Tu Z.J."/>
            <person name="Steffenson B.J."/>
            <person name="Salamov A."/>
            <person name="Sun H."/>
            <person name="Lowry S."/>
            <person name="LaButti K."/>
            <person name="Han J."/>
            <person name="Copeland A."/>
            <person name="Lindquist E."/>
            <person name="Barry K."/>
            <person name="Schmutz J."/>
            <person name="Baker S.E."/>
            <person name="Ciuffetti L.M."/>
            <person name="Grigoriev I.V."/>
            <person name="Zhong S."/>
            <person name="Turgeon B.G."/>
        </authorList>
    </citation>
    <scope>NUCLEOTIDE SEQUENCE [LARGE SCALE GENOMIC DNA]</scope>
    <source>
        <strain evidence="4">28A</strain>
    </source>
</reference>
<name>R0IRB9_EXST2</name>
<feature type="compositionally biased region" description="Basic residues" evidence="1">
    <location>
        <begin position="150"/>
        <end position="159"/>
    </location>
</feature>
<evidence type="ECO:0000256" key="2">
    <source>
        <dbReference type="SAM" id="Phobius"/>
    </source>
</evidence>
<dbReference type="RefSeq" id="XP_008025677.1">
    <property type="nucleotide sequence ID" value="XM_008027486.1"/>
</dbReference>
<feature type="transmembrane region" description="Helical" evidence="2">
    <location>
        <begin position="35"/>
        <end position="60"/>
    </location>
</feature>